<dbReference type="InterPro" id="IPR020613">
    <property type="entry name" value="Thiolase_CS"/>
</dbReference>
<accession>A0A1C4ZKJ4</accession>
<dbReference type="Pfam" id="PF02803">
    <property type="entry name" value="Thiolase_C"/>
    <property type="match status" value="1"/>
</dbReference>
<evidence type="ECO:0000259" key="6">
    <source>
        <dbReference type="Pfam" id="PF00108"/>
    </source>
</evidence>
<dbReference type="PROSITE" id="PS00098">
    <property type="entry name" value="THIOLASE_1"/>
    <property type="match status" value="1"/>
</dbReference>
<dbReference type="AlphaFoldDB" id="A0A1C4ZKJ4"/>
<dbReference type="EMBL" id="LT607413">
    <property type="protein sequence ID" value="SCF33435.1"/>
    <property type="molecule type" value="Genomic_DNA"/>
</dbReference>
<dbReference type="InterPro" id="IPR020616">
    <property type="entry name" value="Thiolase_N"/>
</dbReference>
<dbReference type="InterPro" id="IPR020617">
    <property type="entry name" value="Thiolase_C"/>
</dbReference>
<dbReference type="OrthoDB" id="9764638at2"/>
<dbReference type="InterPro" id="IPR020610">
    <property type="entry name" value="Thiolase_AS"/>
</dbReference>
<dbReference type="PROSITE" id="PS00099">
    <property type="entry name" value="THIOLASE_3"/>
    <property type="match status" value="1"/>
</dbReference>
<dbReference type="Pfam" id="PF00108">
    <property type="entry name" value="Thiolase_N"/>
    <property type="match status" value="1"/>
</dbReference>
<dbReference type="NCBIfam" id="TIGR01930">
    <property type="entry name" value="AcCoA-C-Actrans"/>
    <property type="match status" value="1"/>
</dbReference>
<name>A0A1C4ZKJ4_MICEC</name>
<sequence>MTTEAFIYDALRTPRGRGKPSGSLHGVKPVSLVTGLIEETLRRMPGLDPALIDDIVLGVVSPLGDQGAVIAKTAAVAAGLPDTVAGVQLNRFCASGLEAVNTAAQKVRSGWEDLVLAGGVESMSRIPMGSDGGAWALDPETNFITGFVPQGISADLIATIGGYDRDAVDGYALQSQARAAKAWANGYFNRSVVPVRDRNGLTVLDRDEHIRLDSTAEGLAALRPSFSGIGEQAGFDAVALQKYHWIERINHVHTAGNSSGIVDGASLVAVGSEAVGAAAGITPRARVVATAISGADPTIMLTGPAPAARKALAKAGLGVEDLDLVEINEAFAAVVLRFVADLGLSMDIVNVNGGAIAMGHPLGATGAMILGTLVDELERRGGRYGLATLCAGGGMGIATVIERI</sequence>
<reference evidence="9" key="1">
    <citation type="submission" date="2016-06" db="EMBL/GenBank/DDBJ databases">
        <authorList>
            <person name="Varghese N."/>
            <person name="Submissions Spin"/>
        </authorList>
    </citation>
    <scope>NUCLEOTIDE SEQUENCE [LARGE SCALE GENOMIC DNA]</scope>
    <source>
        <strain evidence="9">DSM 43816</strain>
    </source>
</reference>
<dbReference type="NCBIfam" id="NF006090">
    <property type="entry name" value="PRK08242.1"/>
    <property type="match status" value="1"/>
</dbReference>
<dbReference type="GO" id="GO:0016747">
    <property type="term" value="F:acyltransferase activity, transferring groups other than amino-acyl groups"/>
    <property type="evidence" value="ECO:0007669"/>
    <property type="project" value="InterPro"/>
</dbReference>
<dbReference type="PANTHER" id="PTHR43365">
    <property type="entry name" value="BLR7806 PROTEIN"/>
    <property type="match status" value="1"/>
</dbReference>
<comment type="similarity">
    <text evidence="1 5">Belongs to the thiolase-like superfamily. Thiolase family.</text>
</comment>
<evidence type="ECO:0000313" key="9">
    <source>
        <dbReference type="Proteomes" id="UP000198253"/>
    </source>
</evidence>
<dbReference type="FunCoup" id="A0A1C4ZKJ4">
    <property type="interactions" value="144"/>
</dbReference>
<dbReference type="PIRSF" id="PIRSF000429">
    <property type="entry name" value="Ac-CoA_Ac_transf"/>
    <property type="match status" value="1"/>
</dbReference>
<feature type="domain" description="Thiolase N-terminal" evidence="6">
    <location>
        <begin position="6"/>
        <end position="230"/>
    </location>
</feature>
<gene>
    <name evidence="8" type="ORF">GA0070618_5397</name>
</gene>
<dbReference type="PANTHER" id="PTHR43365:SF1">
    <property type="entry name" value="ACETYL-COA C-ACYLTRANSFERASE"/>
    <property type="match status" value="1"/>
</dbReference>
<dbReference type="InterPro" id="IPR002155">
    <property type="entry name" value="Thiolase"/>
</dbReference>
<evidence type="ECO:0000256" key="1">
    <source>
        <dbReference type="ARBA" id="ARBA00010982"/>
    </source>
</evidence>
<evidence type="ECO:0000259" key="7">
    <source>
        <dbReference type="Pfam" id="PF02803"/>
    </source>
</evidence>
<dbReference type="InterPro" id="IPR020615">
    <property type="entry name" value="Thiolase_acyl_enz_int_AS"/>
</dbReference>
<dbReference type="Gene3D" id="3.40.47.10">
    <property type="match status" value="2"/>
</dbReference>
<organism evidence="8 9">
    <name type="scientific">Micromonospora echinospora</name>
    <name type="common">Micromonospora purpurea</name>
    <dbReference type="NCBI Taxonomy" id="1877"/>
    <lineage>
        <taxon>Bacteria</taxon>
        <taxon>Bacillati</taxon>
        <taxon>Actinomycetota</taxon>
        <taxon>Actinomycetes</taxon>
        <taxon>Micromonosporales</taxon>
        <taxon>Micromonosporaceae</taxon>
        <taxon>Micromonospora</taxon>
    </lineage>
</organism>
<keyword evidence="3 5" id="KW-0012">Acyltransferase</keyword>
<evidence type="ECO:0000256" key="4">
    <source>
        <dbReference type="PIRSR" id="PIRSR000429-1"/>
    </source>
</evidence>
<feature type="domain" description="Thiolase C-terminal" evidence="7">
    <location>
        <begin position="282"/>
        <end position="403"/>
    </location>
</feature>
<evidence type="ECO:0000256" key="2">
    <source>
        <dbReference type="ARBA" id="ARBA00022679"/>
    </source>
</evidence>
<protein>
    <submittedName>
        <fullName evidence="8">Acetyl-CoA C-acetyltransferase</fullName>
    </submittedName>
</protein>
<keyword evidence="9" id="KW-1185">Reference proteome</keyword>
<dbReference type="RefSeq" id="WP_088984093.1">
    <property type="nucleotide sequence ID" value="NZ_LT607413.1"/>
</dbReference>
<dbReference type="Proteomes" id="UP000198253">
    <property type="component" value="Chromosome I"/>
</dbReference>
<evidence type="ECO:0000256" key="5">
    <source>
        <dbReference type="RuleBase" id="RU003557"/>
    </source>
</evidence>
<evidence type="ECO:0000256" key="3">
    <source>
        <dbReference type="ARBA" id="ARBA00023315"/>
    </source>
</evidence>
<dbReference type="PROSITE" id="PS00737">
    <property type="entry name" value="THIOLASE_2"/>
    <property type="match status" value="1"/>
</dbReference>
<feature type="active site" description="Acyl-thioester intermediate" evidence="4">
    <location>
        <position position="93"/>
    </location>
</feature>
<proteinExistence type="inferred from homology"/>
<feature type="active site" description="Proton acceptor" evidence="4">
    <location>
        <position position="360"/>
    </location>
</feature>
<dbReference type="CDD" id="cd00751">
    <property type="entry name" value="thiolase"/>
    <property type="match status" value="1"/>
</dbReference>
<dbReference type="InParanoid" id="A0A1C4ZKJ4"/>
<evidence type="ECO:0000313" key="8">
    <source>
        <dbReference type="EMBL" id="SCF33435.1"/>
    </source>
</evidence>
<keyword evidence="2 5" id="KW-0808">Transferase</keyword>
<feature type="active site" description="Proton acceptor" evidence="4">
    <location>
        <position position="390"/>
    </location>
</feature>
<dbReference type="SUPFAM" id="SSF53901">
    <property type="entry name" value="Thiolase-like"/>
    <property type="match status" value="2"/>
</dbReference>
<dbReference type="InterPro" id="IPR016039">
    <property type="entry name" value="Thiolase-like"/>
</dbReference>